<evidence type="ECO:0000313" key="7">
    <source>
        <dbReference type="Proteomes" id="UP000224915"/>
    </source>
</evidence>
<dbReference type="SUPFAM" id="SSF46689">
    <property type="entry name" value="Homeodomain-like"/>
    <property type="match status" value="1"/>
</dbReference>
<gene>
    <name evidence="6" type="ORF">ATL40_0181</name>
</gene>
<dbReference type="InterPro" id="IPR001647">
    <property type="entry name" value="HTH_TetR"/>
</dbReference>
<reference evidence="6 7" key="1">
    <citation type="submission" date="2017-10" db="EMBL/GenBank/DDBJ databases">
        <title>Sequencing the genomes of 1000 actinobacteria strains.</title>
        <authorList>
            <person name="Klenk H.-P."/>
        </authorList>
    </citation>
    <scope>NUCLEOTIDE SEQUENCE [LARGE SCALE GENOMIC DNA]</scope>
    <source>
        <strain evidence="6 7">DSM 21801</strain>
    </source>
</reference>
<dbReference type="RefSeq" id="WP_098467889.1">
    <property type="nucleotide sequence ID" value="NZ_PDJD01000001.1"/>
</dbReference>
<dbReference type="Proteomes" id="UP000224915">
    <property type="component" value="Unassembled WGS sequence"/>
</dbReference>
<dbReference type="GO" id="GO:0000976">
    <property type="term" value="F:transcription cis-regulatory region binding"/>
    <property type="evidence" value="ECO:0007669"/>
    <property type="project" value="TreeGrafter"/>
</dbReference>
<organism evidence="6 7">
    <name type="scientific">Serinibacter salmoneus</name>
    <dbReference type="NCBI Taxonomy" id="556530"/>
    <lineage>
        <taxon>Bacteria</taxon>
        <taxon>Bacillati</taxon>
        <taxon>Actinomycetota</taxon>
        <taxon>Actinomycetes</taxon>
        <taxon>Micrococcales</taxon>
        <taxon>Beutenbergiaceae</taxon>
        <taxon>Serinibacter</taxon>
    </lineage>
</organism>
<evidence type="ECO:0000256" key="1">
    <source>
        <dbReference type="ARBA" id="ARBA00023015"/>
    </source>
</evidence>
<comment type="caution">
    <text evidence="6">The sequence shown here is derived from an EMBL/GenBank/DDBJ whole genome shotgun (WGS) entry which is preliminary data.</text>
</comment>
<dbReference type="Gene3D" id="1.10.357.10">
    <property type="entry name" value="Tetracycline Repressor, domain 2"/>
    <property type="match status" value="1"/>
</dbReference>
<feature type="DNA-binding region" description="H-T-H motif" evidence="4">
    <location>
        <begin position="31"/>
        <end position="50"/>
    </location>
</feature>
<dbReference type="InterPro" id="IPR050109">
    <property type="entry name" value="HTH-type_TetR-like_transc_reg"/>
</dbReference>
<dbReference type="OrthoDB" id="7186128at2"/>
<dbReference type="Pfam" id="PF00440">
    <property type="entry name" value="TetR_N"/>
    <property type="match status" value="1"/>
</dbReference>
<proteinExistence type="predicted"/>
<name>A0A2A9CW34_9MICO</name>
<dbReference type="PROSITE" id="PS50977">
    <property type="entry name" value="HTH_TETR_2"/>
    <property type="match status" value="1"/>
</dbReference>
<dbReference type="PANTHER" id="PTHR30055:SF234">
    <property type="entry name" value="HTH-TYPE TRANSCRIPTIONAL REGULATOR BETI"/>
    <property type="match status" value="1"/>
</dbReference>
<dbReference type="EMBL" id="PDJD01000001">
    <property type="protein sequence ID" value="PFG18638.1"/>
    <property type="molecule type" value="Genomic_DNA"/>
</dbReference>
<evidence type="ECO:0000256" key="2">
    <source>
        <dbReference type="ARBA" id="ARBA00023125"/>
    </source>
</evidence>
<keyword evidence="7" id="KW-1185">Reference proteome</keyword>
<dbReference type="AlphaFoldDB" id="A0A2A9CW34"/>
<dbReference type="GO" id="GO:0003700">
    <property type="term" value="F:DNA-binding transcription factor activity"/>
    <property type="evidence" value="ECO:0007669"/>
    <property type="project" value="TreeGrafter"/>
</dbReference>
<dbReference type="Gene3D" id="1.10.10.60">
    <property type="entry name" value="Homeodomain-like"/>
    <property type="match status" value="1"/>
</dbReference>
<evidence type="ECO:0000256" key="4">
    <source>
        <dbReference type="PROSITE-ProRule" id="PRU00335"/>
    </source>
</evidence>
<feature type="domain" description="HTH tetR-type" evidence="5">
    <location>
        <begin position="8"/>
        <end position="68"/>
    </location>
</feature>
<evidence type="ECO:0000256" key="3">
    <source>
        <dbReference type="ARBA" id="ARBA00023163"/>
    </source>
</evidence>
<evidence type="ECO:0000259" key="5">
    <source>
        <dbReference type="PROSITE" id="PS50977"/>
    </source>
</evidence>
<keyword evidence="3" id="KW-0804">Transcription</keyword>
<protein>
    <submittedName>
        <fullName evidence="6">TetR family transcriptional regulator</fullName>
    </submittedName>
</protein>
<dbReference type="PANTHER" id="PTHR30055">
    <property type="entry name" value="HTH-TYPE TRANSCRIPTIONAL REGULATOR RUTR"/>
    <property type="match status" value="1"/>
</dbReference>
<dbReference type="InterPro" id="IPR036271">
    <property type="entry name" value="Tet_transcr_reg_TetR-rel_C_sf"/>
</dbReference>
<sequence length="196" mass="21309">MNGTFIEAARRAQIIDGAIDVIAERGYHAASLASIAARAGVAKSALLYYFDSKDALLRQVLEEVFAEIEKRVEAAVAAQSDAAARLMAYASTYLQMVDEQRRRVVAAVTIAVAHRDADGTPLYLVPEESEGLLLRLVRTGLASGAVRGESARDVASVIEHLLDASITHVQRDPDADLRGITREILRLIRDGVLREE</sequence>
<accession>A0A2A9CW34</accession>
<dbReference type="PRINTS" id="PR00455">
    <property type="entry name" value="HTHTETR"/>
</dbReference>
<keyword evidence="2 4" id="KW-0238">DNA-binding</keyword>
<dbReference type="SUPFAM" id="SSF48498">
    <property type="entry name" value="Tetracyclin repressor-like, C-terminal domain"/>
    <property type="match status" value="1"/>
</dbReference>
<evidence type="ECO:0000313" key="6">
    <source>
        <dbReference type="EMBL" id="PFG18638.1"/>
    </source>
</evidence>
<dbReference type="InterPro" id="IPR009057">
    <property type="entry name" value="Homeodomain-like_sf"/>
</dbReference>
<keyword evidence="1" id="KW-0805">Transcription regulation</keyword>